<dbReference type="AlphaFoldDB" id="A0A8X6VTZ4"/>
<feature type="region of interest" description="Disordered" evidence="1">
    <location>
        <begin position="76"/>
        <end position="102"/>
    </location>
</feature>
<evidence type="ECO:0000313" key="3">
    <source>
        <dbReference type="Proteomes" id="UP000887159"/>
    </source>
</evidence>
<accession>A0A8X6VTZ4</accession>
<dbReference type="Proteomes" id="UP000887159">
    <property type="component" value="Unassembled WGS sequence"/>
</dbReference>
<feature type="compositionally biased region" description="Basic and acidic residues" evidence="1">
    <location>
        <begin position="81"/>
        <end position="95"/>
    </location>
</feature>
<reference evidence="2" key="1">
    <citation type="submission" date="2020-08" db="EMBL/GenBank/DDBJ databases">
        <title>Multicomponent nature underlies the extraordinary mechanical properties of spider dragline silk.</title>
        <authorList>
            <person name="Kono N."/>
            <person name="Nakamura H."/>
            <person name="Mori M."/>
            <person name="Yoshida Y."/>
            <person name="Ohtoshi R."/>
            <person name="Malay A.D."/>
            <person name="Moran D.A.P."/>
            <person name="Tomita M."/>
            <person name="Numata K."/>
            <person name="Arakawa K."/>
        </authorList>
    </citation>
    <scope>NUCLEOTIDE SEQUENCE</scope>
</reference>
<name>A0A8X6VTZ4_TRICX</name>
<sequence>MHLDNKACPNYYCSQLQNGGSYFQGVSHQRRYGMFSNLFLMMSPIAMKAEKYLKKHILNTGSKVMPDVVSGTSLKYSARTRSKETSKKIKDDILHELQSGSG</sequence>
<organism evidence="2 3">
    <name type="scientific">Trichonephila clavipes</name>
    <name type="common">Golden silk orbweaver</name>
    <name type="synonym">Nephila clavipes</name>
    <dbReference type="NCBI Taxonomy" id="2585209"/>
    <lineage>
        <taxon>Eukaryota</taxon>
        <taxon>Metazoa</taxon>
        <taxon>Ecdysozoa</taxon>
        <taxon>Arthropoda</taxon>
        <taxon>Chelicerata</taxon>
        <taxon>Arachnida</taxon>
        <taxon>Araneae</taxon>
        <taxon>Araneomorphae</taxon>
        <taxon>Entelegynae</taxon>
        <taxon>Araneoidea</taxon>
        <taxon>Nephilidae</taxon>
        <taxon>Trichonephila</taxon>
    </lineage>
</organism>
<keyword evidence="3" id="KW-1185">Reference proteome</keyword>
<evidence type="ECO:0000313" key="2">
    <source>
        <dbReference type="EMBL" id="GFY22404.1"/>
    </source>
</evidence>
<gene>
    <name evidence="2" type="primary">AVEN_262347_1</name>
    <name evidence="2" type="ORF">TNCV_2176651</name>
</gene>
<evidence type="ECO:0000256" key="1">
    <source>
        <dbReference type="SAM" id="MobiDB-lite"/>
    </source>
</evidence>
<proteinExistence type="predicted"/>
<dbReference type="EMBL" id="BMAU01021361">
    <property type="protein sequence ID" value="GFY22404.1"/>
    <property type="molecule type" value="Genomic_DNA"/>
</dbReference>
<protein>
    <submittedName>
        <fullName evidence="2">Uncharacterized protein</fullName>
    </submittedName>
</protein>
<comment type="caution">
    <text evidence="2">The sequence shown here is derived from an EMBL/GenBank/DDBJ whole genome shotgun (WGS) entry which is preliminary data.</text>
</comment>